<reference evidence="4 5" key="1">
    <citation type="submission" date="2023-02" db="EMBL/GenBank/DDBJ databases">
        <title>LHISI_Scaffold_Assembly.</title>
        <authorList>
            <person name="Stuart O.P."/>
            <person name="Cleave R."/>
            <person name="Magrath M.J.L."/>
            <person name="Mikheyev A.S."/>
        </authorList>
    </citation>
    <scope>NUCLEOTIDE SEQUENCE [LARGE SCALE GENOMIC DNA]</scope>
    <source>
        <strain evidence="4">Daus_M_001</strain>
        <tissue evidence="4">Leg muscle</tissue>
    </source>
</reference>
<dbReference type="PROSITE" id="PS00028">
    <property type="entry name" value="ZINC_FINGER_C2H2_1"/>
    <property type="match status" value="11"/>
</dbReference>
<organism evidence="4 5">
    <name type="scientific">Dryococelus australis</name>
    <dbReference type="NCBI Taxonomy" id="614101"/>
    <lineage>
        <taxon>Eukaryota</taxon>
        <taxon>Metazoa</taxon>
        <taxon>Ecdysozoa</taxon>
        <taxon>Arthropoda</taxon>
        <taxon>Hexapoda</taxon>
        <taxon>Insecta</taxon>
        <taxon>Pterygota</taxon>
        <taxon>Neoptera</taxon>
        <taxon>Polyneoptera</taxon>
        <taxon>Phasmatodea</taxon>
        <taxon>Verophasmatodea</taxon>
        <taxon>Anareolatae</taxon>
        <taxon>Phasmatidae</taxon>
        <taxon>Eurycanthinae</taxon>
        <taxon>Dryococelus</taxon>
    </lineage>
</organism>
<dbReference type="InterPro" id="IPR013087">
    <property type="entry name" value="Znf_C2H2_type"/>
</dbReference>
<dbReference type="PANTHER" id="PTHR21190:SF1">
    <property type="entry name" value="GH10077P"/>
    <property type="match status" value="1"/>
</dbReference>
<evidence type="ECO:0000313" key="4">
    <source>
        <dbReference type="EMBL" id="KAJ8887588.1"/>
    </source>
</evidence>
<feature type="region of interest" description="Disordered" evidence="2">
    <location>
        <begin position="1"/>
        <end position="20"/>
    </location>
</feature>
<accession>A0ABQ9HUT0</accession>
<dbReference type="PROSITE" id="PS50157">
    <property type="entry name" value="ZINC_FINGER_C2H2_2"/>
    <property type="match status" value="4"/>
</dbReference>
<evidence type="ECO:0000313" key="5">
    <source>
        <dbReference type="Proteomes" id="UP001159363"/>
    </source>
</evidence>
<evidence type="ECO:0000259" key="3">
    <source>
        <dbReference type="PROSITE" id="PS50157"/>
    </source>
</evidence>
<keyword evidence="5" id="KW-1185">Reference proteome</keyword>
<keyword evidence="1" id="KW-0479">Metal-binding</keyword>
<feature type="domain" description="C2H2-type" evidence="3">
    <location>
        <begin position="1060"/>
        <end position="1087"/>
    </location>
</feature>
<feature type="domain" description="C2H2-type" evidence="3">
    <location>
        <begin position="758"/>
        <end position="786"/>
    </location>
</feature>
<protein>
    <recommendedName>
        <fullName evidence="3">C2H2-type domain-containing protein</fullName>
    </recommendedName>
</protein>
<comment type="caution">
    <text evidence="4">The sequence shown here is derived from an EMBL/GenBank/DDBJ whole genome shotgun (WGS) entry which is preliminary data.</text>
</comment>
<keyword evidence="1" id="KW-0862">Zinc</keyword>
<dbReference type="Gene3D" id="3.30.160.60">
    <property type="entry name" value="Classic Zinc Finger"/>
    <property type="match status" value="3"/>
</dbReference>
<keyword evidence="1" id="KW-0863">Zinc-finger</keyword>
<dbReference type="SMART" id="SM00355">
    <property type="entry name" value="ZnF_C2H2"/>
    <property type="match status" value="14"/>
</dbReference>
<gene>
    <name evidence="4" type="ORF">PR048_013805</name>
</gene>
<evidence type="ECO:0000256" key="2">
    <source>
        <dbReference type="SAM" id="MobiDB-lite"/>
    </source>
</evidence>
<dbReference type="EMBL" id="JARBHB010000004">
    <property type="protein sequence ID" value="KAJ8887588.1"/>
    <property type="molecule type" value="Genomic_DNA"/>
</dbReference>
<dbReference type="PANTHER" id="PTHR21190">
    <property type="entry name" value="GH10077P"/>
    <property type="match status" value="1"/>
</dbReference>
<sequence length="1358" mass="153755">MKLGDVPRTAEDVPPSPEQKETLVDLNHSLQIHTKPNFSNIAALKRPSQDYYLEAEHIQFKKRRKQSKPVKIEALENVPTDHDSGEENISNDDNTFGVPNEEHLDHDVGYESHQCSCCSEIFTSESSFQKHFKTNHILEIEEGRNEKENVHQDQPQIPLNLSSIYRLKSPMETDLLDKVYNQWNSEVKKACEDFLEDANESVKHSPVDYTESLNDGKVVLPRYLPLAAPLILPSLSTEIPEQKPVPCHMSLPVRVFNPEAFCQLCNKEFCNKYFLKTHKANKHGIYVENPHPPLSNLVPMQATPIVTASFEQTQQPAATNNSHDIFIKSLPTSHSNEEHVASQLLGSSSAKEFCDICKKKFCNRYFVRRHKAKIHGIVDDLYTSTTSSILNLPEYAHKQDCEVKGNSSTCCIIKPNIFEQDISTSFENKDADTEICRSDGDKSSDNLYDDKITISQPEDIKECEKLNSKVEYYLEKEVRKYSENYENIHSIASSDKTPSNPSPDTLKDASYSVEKLKQLGVINADAFCEICCKEYCNKYFLRTHKMKRHGIVFTDGEWQGRDDKTSENGSGSCIHAQTSPLNLIMGDHGNNSSDSGERVHSDSDDIECDICRRKFQSHYLMHMHRAYLHAVAVEEKASGNNERTEECIAERKNNEISVSTKELLAKNVMNINDEKCEKYDSNDDIQKLKTMIMQLNDLSMSKVTVCTVCNQEMQTTDNLKSHMMTEHGIFFEEKTGILVETHTALKSVFSHSSCGSDKKCSLCKKEFVSDVVLKQHIEEFHGYTSPQISSSNMHIDQEVIKIEMDFSEKGQYHSGASTSSDKRTTLAPTNSYCEICNKELCNKYFMKTHMQRMHGIEIENGAQIGGVICDVCNKELCSKYFLRVHKQNTHGIIEEGAIPQQNRESSMVTGAPSSHPENDNALKPLELGDLSHRYFSHFTEVCPLCSRRFRSTKWLKAHLFNDHGESGAEKWKDIENTNNLTGSQTKKIQVTKNLTQQNHSVPISNHSLTLKIPNNWGIQDQNGTCLRAHGQSSSESVTELDSQKVLTNLLGPSNSSLKSYHCSYCSFSTTILAFLFVHEKSHTGLSSNVLPHTPNSFQCPVCLQCFDHIDVYQHHIVTHQFSGLLNPFFSPSHSYPYPQTLGCIESVEKIFHHSPERTTPEQKRDKTKKCDLTDTRDNLSVVSSGRCKFRCSKCFQRFRSRELCAAHVANKHGSVCESVSTAPISNATRIMVAPQKHFKCSQCNFSSIHSVILKKHIRKAHKSEMSLPEFKAGETETWVEAKDVLQDVKKKLEDAVKVSKIPASYAVPQSQPPYVEGFLMQPFLLEEPDQKFVPSLVFLPVKEKMSEPVTVSFMLTPA</sequence>
<dbReference type="Proteomes" id="UP001159363">
    <property type="component" value="Chromosome X"/>
</dbReference>
<evidence type="ECO:0000256" key="1">
    <source>
        <dbReference type="PROSITE-ProRule" id="PRU00042"/>
    </source>
</evidence>
<proteinExistence type="predicted"/>
<feature type="domain" description="C2H2-type" evidence="3">
    <location>
        <begin position="1238"/>
        <end position="1266"/>
    </location>
</feature>
<name>A0ABQ9HUT0_9NEOP</name>
<feature type="domain" description="C2H2-type" evidence="3">
    <location>
        <begin position="113"/>
        <end position="141"/>
    </location>
</feature>